<dbReference type="Proteomes" id="UP000199341">
    <property type="component" value="Unassembled WGS sequence"/>
</dbReference>
<dbReference type="InterPro" id="IPR050171">
    <property type="entry name" value="MFS_Transporters"/>
</dbReference>
<feature type="domain" description="Major facilitator superfamily (MFS) profile" evidence="9">
    <location>
        <begin position="51"/>
        <end position="435"/>
    </location>
</feature>
<keyword evidence="4 8" id="KW-0812">Transmembrane</keyword>
<evidence type="ECO:0000313" key="10">
    <source>
        <dbReference type="EMBL" id="SDP21766.1"/>
    </source>
</evidence>
<dbReference type="AlphaFoldDB" id="A0A1H0QYC7"/>
<sequence>MTSPGPPRGTTSPTRRQKRSLPTTLRGPFAGKLTGKLTEPLTETLGGLPGAYWWLWTSTLVNRLGGFVATFLTLYLTVQRGYSPSYAGLVAALYGLGGAAGAVVGGVLADRLGRRVTLLTSQLGAAALTASLALITHPAALAATAAGLGLVGNASRPATSAMIADLVRPEDRARAFSVNYWAVNIGFGVSAAAAGFIATVGYTWLFLGDAASTLLCALVVFAKVRETLPPPVPLDAAGPAPRPATLGGVLRDSRFMALVALTFLLGSVLQQGSSTLAVDMGASGLSTGRYGLVIGLNGLVIVLLQIPLTRMLRRHGSGTLLAAGSLLIGWGFGLTVLASSAGVYAVTVVVWTLGEIVHAPAAMAVVAEIAPADARGRYQGMYSLAWSGAAFAGPLAGGLALDHLGRTAVWSACAVLGTAAATGYATLLRPHPKAPTA</sequence>
<dbReference type="PANTHER" id="PTHR23517:SF2">
    <property type="entry name" value="MULTIDRUG RESISTANCE PROTEIN MDTH"/>
    <property type="match status" value="1"/>
</dbReference>
<dbReference type="PANTHER" id="PTHR23517">
    <property type="entry name" value="RESISTANCE PROTEIN MDTM, PUTATIVE-RELATED-RELATED"/>
    <property type="match status" value="1"/>
</dbReference>
<proteinExistence type="predicted"/>
<dbReference type="RefSeq" id="WP_265737057.1">
    <property type="nucleotide sequence ID" value="NZ_FNIE01000020.1"/>
</dbReference>
<dbReference type="InterPro" id="IPR005829">
    <property type="entry name" value="Sugar_transporter_CS"/>
</dbReference>
<organism evidence="10 11">
    <name type="scientific">Actinacidiphila guanduensis</name>
    <dbReference type="NCBI Taxonomy" id="310781"/>
    <lineage>
        <taxon>Bacteria</taxon>
        <taxon>Bacillati</taxon>
        <taxon>Actinomycetota</taxon>
        <taxon>Actinomycetes</taxon>
        <taxon>Kitasatosporales</taxon>
        <taxon>Streptomycetaceae</taxon>
        <taxon>Actinacidiphila</taxon>
    </lineage>
</organism>
<keyword evidence="2" id="KW-0813">Transport</keyword>
<evidence type="ECO:0000256" key="2">
    <source>
        <dbReference type="ARBA" id="ARBA00022448"/>
    </source>
</evidence>
<evidence type="ECO:0000256" key="8">
    <source>
        <dbReference type="SAM" id="Phobius"/>
    </source>
</evidence>
<dbReference type="CDD" id="cd17329">
    <property type="entry name" value="MFS_MdtH_MDR_like"/>
    <property type="match status" value="1"/>
</dbReference>
<dbReference type="GO" id="GO:0005886">
    <property type="term" value="C:plasma membrane"/>
    <property type="evidence" value="ECO:0007669"/>
    <property type="project" value="UniProtKB-SubCell"/>
</dbReference>
<name>A0A1H0QYC7_9ACTN</name>
<keyword evidence="3" id="KW-1003">Cell membrane</keyword>
<dbReference type="SUPFAM" id="SSF103473">
    <property type="entry name" value="MFS general substrate transporter"/>
    <property type="match status" value="1"/>
</dbReference>
<evidence type="ECO:0000259" key="9">
    <source>
        <dbReference type="PROSITE" id="PS50850"/>
    </source>
</evidence>
<dbReference type="EMBL" id="FNIE01000020">
    <property type="protein sequence ID" value="SDP21766.1"/>
    <property type="molecule type" value="Genomic_DNA"/>
</dbReference>
<keyword evidence="5 8" id="KW-1133">Transmembrane helix</keyword>
<feature type="region of interest" description="Disordered" evidence="7">
    <location>
        <begin position="1"/>
        <end position="27"/>
    </location>
</feature>
<dbReference type="InterPro" id="IPR020846">
    <property type="entry name" value="MFS_dom"/>
</dbReference>
<feature type="transmembrane region" description="Helical" evidence="8">
    <location>
        <begin position="86"/>
        <end position="108"/>
    </location>
</feature>
<evidence type="ECO:0000256" key="4">
    <source>
        <dbReference type="ARBA" id="ARBA00022692"/>
    </source>
</evidence>
<dbReference type="PROSITE" id="PS50850">
    <property type="entry name" value="MFS"/>
    <property type="match status" value="1"/>
</dbReference>
<feature type="transmembrane region" description="Helical" evidence="8">
    <location>
        <begin position="204"/>
        <end position="222"/>
    </location>
</feature>
<dbReference type="GO" id="GO:0022857">
    <property type="term" value="F:transmembrane transporter activity"/>
    <property type="evidence" value="ECO:0007669"/>
    <property type="project" value="InterPro"/>
</dbReference>
<dbReference type="Gene3D" id="1.20.1250.20">
    <property type="entry name" value="MFS general substrate transporter like domains"/>
    <property type="match status" value="1"/>
</dbReference>
<feature type="transmembrane region" description="Helical" evidence="8">
    <location>
        <begin position="344"/>
        <end position="370"/>
    </location>
</feature>
<evidence type="ECO:0000256" key="6">
    <source>
        <dbReference type="ARBA" id="ARBA00023136"/>
    </source>
</evidence>
<dbReference type="InterPro" id="IPR036259">
    <property type="entry name" value="MFS_trans_sf"/>
</dbReference>
<dbReference type="PROSITE" id="PS00216">
    <property type="entry name" value="SUGAR_TRANSPORT_1"/>
    <property type="match status" value="1"/>
</dbReference>
<keyword evidence="11" id="KW-1185">Reference proteome</keyword>
<feature type="transmembrane region" description="Helical" evidence="8">
    <location>
        <begin position="51"/>
        <end position="74"/>
    </location>
</feature>
<feature type="transmembrane region" description="Helical" evidence="8">
    <location>
        <begin position="290"/>
        <end position="308"/>
    </location>
</feature>
<dbReference type="InterPro" id="IPR011701">
    <property type="entry name" value="MFS"/>
</dbReference>
<evidence type="ECO:0000256" key="7">
    <source>
        <dbReference type="SAM" id="MobiDB-lite"/>
    </source>
</evidence>
<evidence type="ECO:0000256" key="3">
    <source>
        <dbReference type="ARBA" id="ARBA00022475"/>
    </source>
</evidence>
<gene>
    <name evidence="10" type="ORF">SAMN05216259_12028</name>
</gene>
<dbReference type="Pfam" id="PF07690">
    <property type="entry name" value="MFS_1"/>
    <property type="match status" value="1"/>
</dbReference>
<feature type="transmembrane region" description="Helical" evidence="8">
    <location>
        <begin position="128"/>
        <end position="152"/>
    </location>
</feature>
<reference evidence="10 11" key="1">
    <citation type="submission" date="2016-10" db="EMBL/GenBank/DDBJ databases">
        <authorList>
            <person name="de Groot N.N."/>
        </authorList>
    </citation>
    <scope>NUCLEOTIDE SEQUENCE [LARGE SCALE GENOMIC DNA]</scope>
    <source>
        <strain evidence="10 11">CGMCC 4.2022</strain>
    </source>
</reference>
<accession>A0A1H0QYC7</accession>
<evidence type="ECO:0000313" key="11">
    <source>
        <dbReference type="Proteomes" id="UP000199341"/>
    </source>
</evidence>
<comment type="subcellular location">
    <subcellularLocation>
        <location evidence="1">Cell membrane</location>
        <topology evidence="1">Multi-pass membrane protein</topology>
    </subcellularLocation>
</comment>
<evidence type="ECO:0000256" key="5">
    <source>
        <dbReference type="ARBA" id="ARBA00022989"/>
    </source>
</evidence>
<evidence type="ECO:0000256" key="1">
    <source>
        <dbReference type="ARBA" id="ARBA00004651"/>
    </source>
</evidence>
<feature type="transmembrane region" description="Helical" evidence="8">
    <location>
        <begin position="407"/>
        <end position="427"/>
    </location>
</feature>
<keyword evidence="6 8" id="KW-0472">Membrane</keyword>
<protein>
    <submittedName>
        <fullName evidence="10">Predicted arabinose efflux permease, MFS family</fullName>
    </submittedName>
</protein>
<feature type="transmembrane region" description="Helical" evidence="8">
    <location>
        <begin position="320"/>
        <end position="338"/>
    </location>
</feature>
<feature type="transmembrane region" description="Helical" evidence="8">
    <location>
        <begin position="382"/>
        <end position="401"/>
    </location>
</feature>
<feature type="transmembrane region" description="Helical" evidence="8">
    <location>
        <begin position="255"/>
        <end position="278"/>
    </location>
</feature>
<feature type="transmembrane region" description="Helical" evidence="8">
    <location>
        <begin position="178"/>
        <end position="198"/>
    </location>
</feature>